<keyword evidence="1" id="KW-0472">Membrane</keyword>
<evidence type="ECO:0000256" key="1">
    <source>
        <dbReference type="SAM" id="Phobius"/>
    </source>
</evidence>
<reference evidence="2 3" key="1">
    <citation type="submission" date="2019-03" db="EMBL/GenBank/DDBJ databases">
        <title>Metabolic potential of uncultured bacteria and archaea associated with petroleum seepage in deep-sea sediments.</title>
        <authorList>
            <person name="Dong X."/>
            <person name="Hubert C."/>
        </authorList>
    </citation>
    <scope>NUCLEOTIDE SEQUENCE [LARGE SCALE GENOMIC DNA]</scope>
    <source>
        <strain evidence="2">E44_bin7</strain>
    </source>
</reference>
<proteinExistence type="predicted"/>
<evidence type="ECO:0008006" key="4">
    <source>
        <dbReference type="Google" id="ProtNLM"/>
    </source>
</evidence>
<gene>
    <name evidence="2" type="ORF">E3J84_04540</name>
</gene>
<protein>
    <recommendedName>
        <fullName evidence="4">DUF2029 domain-containing protein</fullName>
    </recommendedName>
</protein>
<feature type="transmembrane region" description="Helical" evidence="1">
    <location>
        <begin position="153"/>
        <end position="169"/>
    </location>
</feature>
<comment type="caution">
    <text evidence="2">The sequence shown here is derived from an EMBL/GenBank/DDBJ whole genome shotgun (WGS) entry which is preliminary data.</text>
</comment>
<name>A0A523RW37_UNCAE</name>
<feature type="transmembrane region" description="Helical" evidence="1">
    <location>
        <begin position="121"/>
        <end position="141"/>
    </location>
</feature>
<keyword evidence="1" id="KW-1133">Transmembrane helix</keyword>
<feature type="non-terminal residue" evidence="2">
    <location>
        <position position="244"/>
    </location>
</feature>
<evidence type="ECO:0000313" key="2">
    <source>
        <dbReference type="EMBL" id="TET09985.1"/>
    </source>
</evidence>
<feature type="transmembrane region" description="Helical" evidence="1">
    <location>
        <begin position="9"/>
        <end position="32"/>
    </location>
</feature>
<feature type="transmembrane region" description="Helical" evidence="1">
    <location>
        <begin position="98"/>
        <end position="115"/>
    </location>
</feature>
<dbReference type="Proteomes" id="UP000316360">
    <property type="component" value="Unassembled WGS sequence"/>
</dbReference>
<keyword evidence="1" id="KW-0812">Transmembrane</keyword>
<accession>A0A523RW37</accession>
<organism evidence="2 3">
    <name type="scientific">Aerophobetes bacterium</name>
    <dbReference type="NCBI Taxonomy" id="2030807"/>
    <lineage>
        <taxon>Bacteria</taxon>
        <taxon>Candidatus Aerophobota</taxon>
    </lineage>
</organism>
<dbReference type="AlphaFoldDB" id="A0A523RW37"/>
<feature type="transmembrane region" description="Helical" evidence="1">
    <location>
        <begin position="213"/>
        <end position="233"/>
    </location>
</feature>
<feature type="transmembrane region" description="Helical" evidence="1">
    <location>
        <begin position="175"/>
        <end position="201"/>
    </location>
</feature>
<evidence type="ECO:0000313" key="3">
    <source>
        <dbReference type="Proteomes" id="UP000316360"/>
    </source>
</evidence>
<feature type="transmembrane region" description="Helical" evidence="1">
    <location>
        <begin position="71"/>
        <end position="91"/>
    </location>
</feature>
<sequence>MKQILRGDFLIFSAVTLVVWIAFAFFMGMPLFRHDILADQHTRQALACREGRMHLEENVGWLELVEYKDKIYISFPPTPTLIAFPLTLIFGYNTPNTFTLLIFTWLAMLFSFFIFEKLTQNRLLSFFMAFSFFWGSQILYLSMLGTVHNQGQLYGVFFAILALLIALNTKKAWSLIVSGLMLGLAVGCRPFYLFMLPLLLYLGIQKHSLRKTLLFTGLGLAPMGIFLALYNLARFGSIFEFGHN</sequence>
<dbReference type="EMBL" id="SOKJ01000251">
    <property type="protein sequence ID" value="TET09985.1"/>
    <property type="molecule type" value="Genomic_DNA"/>
</dbReference>